<organism evidence="1">
    <name type="scientific">Blautia glucerasea</name>
    <dbReference type="NCBI Taxonomy" id="536633"/>
    <lineage>
        <taxon>Bacteria</taxon>
        <taxon>Bacillati</taxon>
        <taxon>Bacillota</taxon>
        <taxon>Clostridia</taxon>
        <taxon>Lachnospirales</taxon>
        <taxon>Lachnospiraceae</taxon>
        <taxon>Blautia</taxon>
    </lineage>
</organism>
<dbReference type="PIRSF" id="PIRSF011576">
    <property type="entry name" value="YabP"/>
    <property type="match status" value="1"/>
</dbReference>
<sequence>MEEKKTILSHRIIIENRQTGMVTGVRDVYSFHEGEILLDTEGGKLSVKGEMLHVKRLNLEKGEADIEGKISSFSYLSKNTDKKEESLLKRMFR</sequence>
<dbReference type="Pfam" id="PF07873">
    <property type="entry name" value="YabP"/>
    <property type="match status" value="1"/>
</dbReference>
<gene>
    <name evidence="1" type="primary">yabP</name>
    <name evidence="1" type="ORF">BGLFYP119_00363</name>
</gene>
<dbReference type="AlphaFoldDB" id="A0A6N2R063"/>
<dbReference type="InterPro" id="IPR022476">
    <property type="entry name" value="Spore_YabP/YqfC"/>
</dbReference>
<evidence type="ECO:0000313" key="1">
    <source>
        <dbReference type="EMBL" id="VYS73838.1"/>
    </source>
</evidence>
<proteinExistence type="predicted"/>
<name>A0A6N2R063_9FIRM</name>
<dbReference type="InterPro" id="IPR012504">
    <property type="entry name" value="Spore_YabP"/>
</dbReference>
<dbReference type="NCBIfam" id="TIGR02892">
    <property type="entry name" value="spore_yabP"/>
    <property type="match status" value="1"/>
</dbReference>
<protein>
    <submittedName>
        <fullName evidence="1">Spore protein YabP</fullName>
    </submittedName>
</protein>
<dbReference type="EMBL" id="CACRST010000006">
    <property type="protein sequence ID" value="VYS73838.1"/>
    <property type="molecule type" value="Genomic_DNA"/>
</dbReference>
<accession>A0A6N2R063</accession>
<dbReference type="InterPro" id="IPR038705">
    <property type="entry name" value="YabP_sf"/>
</dbReference>
<reference evidence="1" key="1">
    <citation type="submission" date="2019-11" db="EMBL/GenBank/DDBJ databases">
        <authorList>
            <person name="Feng L."/>
        </authorList>
    </citation>
    <scope>NUCLEOTIDE SEQUENCE</scope>
    <source>
        <strain evidence="1">BgluceraseaLFYP119</strain>
    </source>
</reference>
<dbReference type="RefSeq" id="WP_297883588.1">
    <property type="nucleotide sequence ID" value="NZ_CACRST010000006.1"/>
</dbReference>
<dbReference type="GO" id="GO:0030435">
    <property type="term" value="P:sporulation resulting in formation of a cellular spore"/>
    <property type="evidence" value="ECO:0007669"/>
    <property type="project" value="InterPro"/>
</dbReference>
<dbReference type="Gene3D" id="2.60.40.2000">
    <property type="match status" value="1"/>
</dbReference>